<name>A0A964BS12_9CYAN</name>
<gene>
    <name evidence="1" type="ORF">I4641_10765</name>
</gene>
<dbReference type="SUPFAM" id="SSF101756">
    <property type="entry name" value="Hypothetical protein YgiW"/>
    <property type="match status" value="1"/>
</dbReference>
<dbReference type="AlphaFoldDB" id="A0A964BS12"/>
<dbReference type="PROSITE" id="PS51257">
    <property type="entry name" value="PROKAR_LIPOPROTEIN"/>
    <property type="match status" value="1"/>
</dbReference>
<keyword evidence="2" id="KW-1185">Reference proteome</keyword>
<organism evidence="1 2">
    <name type="scientific">Waterburya agarophytonicola KI4</name>
    <dbReference type="NCBI Taxonomy" id="2874699"/>
    <lineage>
        <taxon>Bacteria</taxon>
        <taxon>Bacillati</taxon>
        <taxon>Cyanobacteriota</taxon>
        <taxon>Cyanophyceae</taxon>
        <taxon>Pleurocapsales</taxon>
        <taxon>Hyellaceae</taxon>
        <taxon>Waterburya</taxon>
        <taxon>Waterburya agarophytonicola</taxon>
    </lineage>
</organism>
<sequence length="129" mass="14607">MLVSHFRFEPVLNKLKYISLWGILLSSLVGCKPPHISIEQISPKKIGKIVYLTGKVVHLAPFVDNTAYQIEDITGKIWIITTQQAPKLGQKISIKGKIEYQSLPFADRELGDFYLVELEQLPPTTEQTN</sequence>
<dbReference type="InterPro" id="IPR036700">
    <property type="entry name" value="BOBF_sf"/>
</dbReference>
<dbReference type="EMBL" id="JADWDC010000022">
    <property type="protein sequence ID" value="MCC0177458.1"/>
    <property type="molecule type" value="Genomic_DNA"/>
</dbReference>
<reference evidence="1" key="1">
    <citation type="journal article" date="2021" name="Antonie Van Leeuwenhoek">
        <title>Draft genome and description of Waterburya agarophytonicola gen. nov. sp. nov. (Pleurocapsales, Cyanobacteria): a seaweed symbiont.</title>
        <authorList>
            <person name="Bonthond G."/>
            <person name="Shalygin S."/>
            <person name="Bayer T."/>
            <person name="Weinberger F."/>
        </authorList>
    </citation>
    <scope>NUCLEOTIDE SEQUENCE</scope>
    <source>
        <strain evidence="1">KI4</strain>
    </source>
</reference>
<protein>
    <submittedName>
        <fullName evidence="1">Uncharacterized protein</fullName>
    </submittedName>
</protein>
<comment type="caution">
    <text evidence="1">The sequence shown here is derived from an EMBL/GenBank/DDBJ whole genome shotgun (WGS) entry which is preliminary data.</text>
</comment>
<dbReference type="RefSeq" id="WP_229640523.1">
    <property type="nucleotide sequence ID" value="NZ_JADWDC010000022.1"/>
</dbReference>
<dbReference type="Proteomes" id="UP000729733">
    <property type="component" value="Unassembled WGS sequence"/>
</dbReference>
<evidence type="ECO:0000313" key="1">
    <source>
        <dbReference type="EMBL" id="MCC0177458.1"/>
    </source>
</evidence>
<accession>A0A964BS12</accession>
<proteinExistence type="predicted"/>
<evidence type="ECO:0000313" key="2">
    <source>
        <dbReference type="Proteomes" id="UP000729733"/>
    </source>
</evidence>